<keyword evidence="2" id="KW-1133">Transmembrane helix</keyword>
<organism evidence="3 4">
    <name type="scientific">Limulus polyphemus</name>
    <name type="common">Atlantic horseshoe crab</name>
    <dbReference type="NCBI Taxonomy" id="6850"/>
    <lineage>
        <taxon>Eukaryota</taxon>
        <taxon>Metazoa</taxon>
        <taxon>Ecdysozoa</taxon>
        <taxon>Arthropoda</taxon>
        <taxon>Chelicerata</taxon>
        <taxon>Merostomata</taxon>
        <taxon>Xiphosura</taxon>
        <taxon>Limulidae</taxon>
        <taxon>Limulus</taxon>
    </lineage>
</organism>
<sequence length="258" mass="29314">MSNVSDNPRTIWTFIYIFVITITWESSVATLENKLLLVFNEMQNLEPMTSNRHHNKLLITKRSELKPDGVVLQPSQNNRVKQQSKIRNINQLVVNLLGNSTLQRMNESRTSSGEDGHFSSSNLENPDSDFLNININNNLLMNKVNESSEQTPPSDTFVDTVLIPDKNRIHKQDVGNVESYWILSWMEDSYTMSIVTPVAAGVVGGFLVLGTILVCSYIYRSCHSRKNKIRKKTLKGPVRSLRPADRIMLLAETSDDEF</sequence>
<feature type="transmembrane region" description="Helical" evidence="2">
    <location>
        <begin position="194"/>
        <end position="219"/>
    </location>
</feature>
<gene>
    <name evidence="4" type="primary">LOC111083264</name>
</gene>
<keyword evidence="2" id="KW-0472">Membrane</keyword>
<accession>A0ABM1RVE3</accession>
<evidence type="ECO:0000256" key="1">
    <source>
        <dbReference type="SAM" id="MobiDB-lite"/>
    </source>
</evidence>
<dbReference type="RefSeq" id="XP_022235348.1">
    <property type="nucleotide sequence ID" value="XM_022379640.1"/>
</dbReference>
<evidence type="ECO:0000313" key="4">
    <source>
        <dbReference type="RefSeq" id="XP_022235348.1"/>
    </source>
</evidence>
<protein>
    <submittedName>
        <fullName evidence="4">Uncharacterized protein LOC111083264</fullName>
    </submittedName>
</protein>
<dbReference type="GeneID" id="111083264"/>
<feature type="transmembrane region" description="Helical" evidence="2">
    <location>
        <begin position="12"/>
        <end position="31"/>
    </location>
</feature>
<evidence type="ECO:0000256" key="2">
    <source>
        <dbReference type="SAM" id="Phobius"/>
    </source>
</evidence>
<evidence type="ECO:0000313" key="3">
    <source>
        <dbReference type="Proteomes" id="UP000694941"/>
    </source>
</evidence>
<dbReference type="Proteomes" id="UP000694941">
    <property type="component" value="Unplaced"/>
</dbReference>
<name>A0ABM1RVE3_LIMPO</name>
<keyword evidence="3" id="KW-1185">Reference proteome</keyword>
<keyword evidence="2" id="KW-0812">Transmembrane</keyword>
<proteinExistence type="predicted"/>
<reference evidence="4" key="1">
    <citation type="submission" date="2025-08" db="UniProtKB">
        <authorList>
            <consortium name="RefSeq"/>
        </authorList>
    </citation>
    <scope>IDENTIFICATION</scope>
    <source>
        <tissue evidence="4">Muscle</tissue>
    </source>
</reference>
<feature type="region of interest" description="Disordered" evidence="1">
    <location>
        <begin position="104"/>
        <end position="125"/>
    </location>
</feature>